<reference evidence="3 4" key="1">
    <citation type="submission" date="2019-07" db="EMBL/GenBank/DDBJ databases">
        <title>Whole genome shotgun sequence of Reyranella soli NBRC 108950.</title>
        <authorList>
            <person name="Hosoyama A."/>
            <person name="Uohara A."/>
            <person name="Ohji S."/>
            <person name="Ichikawa N."/>
        </authorList>
    </citation>
    <scope>NUCLEOTIDE SEQUENCE [LARGE SCALE GENOMIC DNA]</scope>
    <source>
        <strain evidence="3 4">NBRC 108950</strain>
    </source>
</reference>
<comment type="caution">
    <text evidence="3">The sequence shown here is derived from an EMBL/GenBank/DDBJ whole genome shotgun (WGS) entry which is preliminary data.</text>
</comment>
<dbReference type="AlphaFoldDB" id="A0A512NI22"/>
<protein>
    <recommendedName>
        <fullName evidence="5">YbgF trimerisation domain-containing protein</fullName>
    </recommendedName>
</protein>
<keyword evidence="4" id="KW-1185">Reference proteome</keyword>
<evidence type="ECO:0000313" key="4">
    <source>
        <dbReference type="Proteomes" id="UP000321058"/>
    </source>
</evidence>
<dbReference type="EMBL" id="BKAJ01000105">
    <property type="protein sequence ID" value="GEP58599.1"/>
    <property type="molecule type" value="Genomic_DNA"/>
</dbReference>
<accession>A0A512NI22</accession>
<evidence type="ECO:0000256" key="2">
    <source>
        <dbReference type="SAM" id="SignalP"/>
    </source>
</evidence>
<organism evidence="3 4">
    <name type="scientific">Reyranella soli</name>
    <dbReference type="NCBI Taxonomy" id="1230389"/>
    <lineage>
        <taxon>Bacteria</taxon>
        <taxon>Pseudomonadati</taxon>
        <taxon>Pseudomonadota</taxon>
        <taxon>Alphaproteobacteria</taxon>
        <taxon>Hyphomicrobiales</taxon>
        <taxon>Reyranellaceae</taxon>
        <taxon>Reyranella</taxon>
    </lineage>
</organism>
<feature type="chain" id="PRO_5021943579" description="YbgF trimerisation domain-containing protein" evidence="2">
    <location>
        <begin position="26"/>
        <end position="90"/>
    </location>
</feature>
<dbReference type="Proteomes" id="UP000321058">
    <property type="component" value="Unassembled WGS sequence"/>
</dbReference>
<keyword evidence="1" id="KW-0175">Coiled coil</keyword>
<name>A0A512NI22_9HYPH</name>
<evidence type="ECO:0008006" key="5">
    <source>
        <dbReference type="Google" id="ProtNLM"/>
    </source>
</evidence>
<evidence type="ECO:0000313" key="3">
    <source>
        <dbReference type="EMBL" id="GEP58599.1"/>
    </source>
</evidence>
<evidence type="ECO:0000256" key="1">
    <source>
        <dbReference type="SAM" id="Coils"/>
    </source>
</evidence>
<proteinExistence type="predicted"/>
<dbReference type="RefSeq" id="WP_147153995.1">
    <property type="nucleotide sequence ID" value="NZ_BKAJ01000105.1"/>
</dbReference>
<gene>
    <name evidence="3" type="ORF">RSO01_57650</name>
</gene>
<feature type="signal peptide" evidence="2">
    <location>
        <begin position="1"/>
        <end position="25"/>
    </location>
</feature>
<keyword evidence="2" id="KW-0732">Signal</keyword>
<feature type="coiled-coil region" evidence="1">
    <location>
        <begin position="31"/>
        <end position="83"/>
    </location>
</feature>
<sequence length="90" mass="9813">MRRRPAVSLCAVVAAVLLAPAAAVAQRGGEAGQIEARLAGLQQQLSELSARLAQLRSQDQRLQQRLEEMQTSIEARLERLEKGGARPGRR</sequence>